<evidence type="ECO:0000313" key="2">
    <source>
        <dbReference type="EMBL" id="KAB2817841.1"/>
    </source>
</evidence>
<comment type="caution">
    <text evidence="2">The sequence shown here is derived from an EMBL/GenBank/DDBJ whole genome shotgun (WGS) entry which is preliminary data.</text>
</comment>
<dbReference type="OrthoDB" id="826619at2"/>
<dbReference type="Gene3D" id="2.60.40.10">
    <property type="entry name" value="Immunoglobulins"/>
    <property type="match status" value="1"/>
</dbReference>
<proteinExistence type="predicted"/>
<reference evidence="2 3" key="1">
    <citation type="submission" date="2019-10" db="EMBL/GenBank/DDBJ databases">
        <title>Genome sequence of Phaeocystidibacter marisrubri JCM30614 (type strain).</title>
        <authorList>
            <person name="Bowman J.P."/>
        </authorList>
    </citation>
    <scope>NUCLEOTIDE SEQUENCE [LARGE SCALE GENOMIC DNA]</scope>
    <source>
        <strain evidence="2 3">JCM 30614</strain>
    </source>
</reference>
<feature type="signal peptide" evidence="1">
    <location>
        <begin position="1"/>
        <end position="22"/>
    </location>
</feature>
<dbReference type="Pfam" id="PF07610">
    <property type="entry name" value="DUF1573"/>
    <property type="match status" value="1"/>
</dbReference>
<keyword evidence="1" id="KW-0732">Signal</keyword>
<dbReference type="AlphaFoldDB" id="A0A6L3ZIY2"/>
<sequence length="164" mass="16896">MKLSISALAVVAAMGLASCDSAVSKIDNSSDASSVSYESMEEGGNQVTAADVNASGTPKFQFNEMKWDFGNIVDGDVVEHVFEFVNSGDAPLIISNARGSCGCTVPEWPRTPIAPGESGSIKVSFSSAGKVGNPKKQVTITSNAVPNTTVLNIEATVAPKPAAE</sequence>
<dbReference type="PANTHER" id="PTHR37833:SF1">
    <property type="entry name" value="SIGNAL PEPTIDE PROTEIN"/>
    <property type="match status" value="1"/>
</dbReference>
<evidence type="ECO:0000256" key="1">
    <source>
        <dbReference type="SAM" id="SignalP"/>
    </source>
</evidence>
<dbReference type="EMBL" id="WBVQ01000001">
    <property type="protein sequence ID" value="KAB2817841.1"/>
    <property type="molecule type" value="Genomic_DNA"/>
</dbReference>
<dbReference type="PANTHER" id="PTHR37833">
    <property type="entry name" value="LIPOPROTEIN-RELATED"/>
    <property type="match status" value="1"/>
</dbReference>
<dbReference type="InterPro" id="IPR013783">
    <property type="entry name" value="Ig-like_fold"/>
</dbReference>
<dbReference type="InterPro" id="IPR011467">
    <property type="entry name" value="DUF1573"/>
</dbReference>
<protein>
    <submittedName>
        <fullName evidence="2">DUF1573 domain-containing protein</fullName>
    </submittedName>
</protein>
<organism evidence="2 3">
    <name type="scientific">Phaeocystidibacter marisrubri</name>
    <dbReference type="NCBI Taxonomy" id="1577780"/>
    <lineage>
        <taxon>Bacteria</taxon>
        <taxon>Pseudomonadati</taxon>
        <taxon>Bacteroidota</taxon>
        <taxon>Flavobacteriia</taxon>
        <taxon>Flavobacteriales</taxon>
        <taxon>Phaeocystidibacteraceae</taxon>
        <taxon>Phaeocystidibacter</taxon>
    </lineage>
</organism>
<dbReference type="RefSeq" id="WP_151692529.1">
    <property type="nucleotide sequence ID" value="NZ_BMGX01000002.1"/>
</dbReference>
<gene>
    <name evidence="2" type="ORF">F8C82_05405</name>
</gene>
<accession>A0A6L3ZIY2</accession>
<dbReference type="PROSITE" id="PS51257">
    <property type="entry name" value="PROKAR_LIPOPROTEIN"/>
    <property type="match status" value="1"/>
</dbReference>
<keyword evidence="3" id="KW-1185">Reference proteome</keyword>
<name>A0A6L3ZIY2_9FLAO</name>
<feature type="chain" id="PRO_5026853335" evidence="1">
    <location>
        <begin position="23"/>
        <end position="164"/>
    </location>
</feature>
<dbReference type="Proteomes" id="UP000484164">
    <property type="component" value="Unassembled WGS sequence"/>
</dbReference>
<evidence type="ECO:0000313" key="3">
    <source>
        <dbReference type="Proteomes" id="UP000484164"/>
    </source>
</evidence>